<keyword evidence="1" id="KW-0812">Transmembrane</keyword>
<comment type="caution">
    <text evidence="3">The sequence shown here is derived from an EMBL/GenBank/DDBJ whole genome shotgun (WGS) entry which is preliminary data.</text>
</comment>
<dbReference type="InterPro" id="IPR029787">
    <property type="entry name" value="Nucleotide_cyclase"/>
</dbReference>
<feature type="domain" description="GGDEF" evidence="2">
    <location>
        <begin position="232"/>
        <end position="373"/>
    </location>
</feature>
<dbReference type="SUPFAM" id="SSF55073">
    <property type="entry name" value="Nucleotide cyclase"/>
    <property type="match status" value="1"/>
</dbReference>
<dbReference type="SMART" id="SM00267">
    <property type="entry name" value="GGDEF"/>
    <property type="match status" value="1"/>
</dbReference>
<protein>
    <recommendedName>
        <fullName evidence="2">GGDEF domain-containing protein</fullName>
    </recommendedName>
</protein>
<dbReference type="InterPro" id="IPR050469">
    <property type="entry name" value="Diguanylate_Cyclase"/>
</dbReference>
<feature type="transmembrane region" description="Helical" evidence="1">
    <location>
        <begin position="166"/>
        <end position="185"/>
    </location>
</feature>
<dbReference type="NCBIfam" id="TIGR00254">
    <property type="entry name" value="GGDEF"/>
    <property type="match status" value="1"/>
</dbReference>
<keyword evidence="1" id="KW-1133">Transmembrane helix</keyword>
<evidence type="ECO:0000259" key="2">
    <source>
        <dbReference type="PROSITE" id="PS50887"/>
    </source>
</evidence>
<dbReference type="CDD" id="cd01949">
    <property type="entry name" value="GGDEF"/>
    <property type="match status" value="1"/>
</dbReference>
<dbReference type="AlphaFoldDB" id="A0A1E8GKN7"/>
<gene>
    <name evidence="3" type="ORF">BG261_06355</name>
</gene>
<dbReference type="GO" id="GO:0052621">
    <property type="term" value="F:diguanylate cyclase activity"/>
    <property type="evidence" value="ECO:0007669"/>
    <property type="project" value="TreeGrafter"/>
</dbReference>
<feature type="transmembrane region" description="Helical" evidence="1">
    <location>
        <begin position="137"/>
        <end position="154"/>
    </location>
</feature>
<dbReference type="Pfam" id="PF00990">
    <property type="entry name" value="GGDEF"/>
    <property type="match status" value="1"/>
</dbReference>
<feature type="transmembrane region" description="Helical" evidence="1">
    <location>
        <begin position="37"/>
        <end position="55"/>
    </location>
</feature>
<dbReference type="PANTHER" id="PTHR45138">
    <property type="entry name" value="REGULATORY COMPONENTS OF SENSORY TRANSDUCTION SYSTEM"/>
    <property type="match status" value="1"/>
</dbReference>
<accession>A0A1E8GKN7</accession>
<keyword evidence="4" id="KW-1185">Reference proteome</keyword>
<feature type="transmembrane region" description="Helical" evidence="1">
    <location>
        <begin position="6"/>
        <end position="25"/>
    </location>
</feature>
<dbReference type="GO" id="GO:0005886">
    <property type="term" value="C:plasma membrane"/>
    <property type="evidence" value="ECO:0007669"/>
    <property type="project" value="TreeGrafter"/>
</dbReference>
<dbReference type="GO" id="GO:1902201">
    <property type="term" value="P:negative regulation of bacterial-type flagellum-dependent cell motility"/>
    <property type="evidence" value="ECO:0007669"/>
    <property type="project" value="TreeGrafter"/>
</dbReference>
<dbReference type="GO" id="GO:0043709">
    <property type="term" value="P:cell adhesion involved in single-species biofilm formation"/>
    <property type="evidence" value="ECO:0007669"/>
    <property type="project" value="TreeGrafter"/>
</dbReference>
<dbReference type="PANTHER" id="PTHR45138:SF9">
    <property type="entry name" value="DIGUANYLATE CYCLASE DGCM-RELATED"/>
    <property type="match status" value="1"/>
</dbReference>
<evidence type="ECO:0000256" key="1">
    <source>
        <dbReference type="SAM" id="Phobius"/>
    </source>
</evidence>
<dbReference type="STRING" id="1859473.BG261_06355"/>
<dbReference type="RefSeq" id="WP_070792913.1">
    <property type="nucleotide sequence ID" value="NZ_MKIR01000024.1"/>
</dbReference>
<dbReference type="PROSITE" id="PS50887">
    <property type="entry name" value="GGDEF"/>
    <property type="match status" value="1"/>
</dbReference>
<organism evidence="3 4">
    <name type="scientific">Floricoccus tropicus</name>
    <dbReference type="NCBI Taxonomy" id="1859473"/>
    <lineage>
        <taxon>Bacteria</taxon>
        <taxon>Bacillati</taxon>
        <taxon>Bacillota</taxon>
        <taxon>Bacilli</taxon>
        <taxon>Lactobacillales</taxon>
        <taxon>Streptococcaceae</taxon>
        <taxon>Floricoccus</taxon>
    </lineage>
</organism>
<dbReference type="EMBL" id="MKIR01000024">
    <property type="protein sequence ID" value="OFI48516.1"/>
    <property type="molecule type" value="Genomic_DNA"/>
</dbReference>
<dbReference type="InterPro" id="IPR043128">
    <property type="entry name" value="Rev_trsase/Diguanyl_cyclase"/>
</dbReference>
<name>A0A1E8GKN7_9LACT</name>
<dbReference type="Gene3D" id="3.30.70.270">
    <property type="match status" value="1"/>
</dbReference>
<evidence type="ECO:0000313" key="3">
    <source>
        <dbReference type="EMBL" id="OFI48516.1"/>
    </source>
</evidence>
<proteinExistence type="predicted"/>
<reference evidence="4" key="1">
    <citation type="submission" date="2016-09" db="EMBL/GenBank/DDBJ databases">
        <title>Draft genome sequence of a novel species of the family Streptococcaceae isolated from flowers.</title>
        <authorList>
            <person name="Chuah L.-O."/>
            <person name="Yap K.-P."/>
            <person name="Thong K.L."/>
            <person name="Liong M.T."/>
            <person name="Ahmad R."/>
            <person name="Rusul G."/>
        </authorList>
    </citation>
    <scope>NUCLEOTIDE SEQUENCE [LARGE SCALE GENOMIC DNA]</scope>
    <source>
        <strain evidence="4">DF1</strain>
    </source>
</reference>
<dbReference type="InterPro" id="IPR000160">
    <property type="entry name" value="GGDEF_dom"/>
</dbReference>
<dbReference type="Proteomes" id="UP000178622">
    <property type="component" value="Unassembled WGS sequence"/>
</dbReference>
<feature type="transmembrane region" description="Helical" evidence="1">
    <location>
        <begin position="113"/>
        <end position="130"/>
    </location>
</feature>
<evidence type="ECO:0000313" key="4">
    <source>
        <dbReference type="Proteomes" id="UP000178622"/>
    </source>
</evidence>
<dbReference type="OrthoDB" id="9759607at2"/>
<keyword evidence="1" id="KW-0472">Membrane</keyword>
<sequence length="396" mass="45992">MKMIVTLIFFVPIILTSLLLSFYSISRTTGRTRFAKLEKYALLLILYAIYEYFILSFTYTFVGFYCFEYTLAIFIAYYCLPKEGKYLFLITPVLMMTYYSVYDFDYSGSEIRIMLIGIIHFTVFSLLQSMDINRKRWLQIVFLLLIDMVISLGSDSAAITIDGKGFIVDEEVLVFLGSLVVVFLYRRFHDIQLQDIKAMNAEVKKSQIDSLTGAHNFSGFTKLLENFPMDTSVVTVAMIDLDYFKKVNDTYGHIEGNNLLISLVRMIRNYMNSQLREEEYYIFRFGGEEFCLVFFNLDSKKVKNLLDDFRMSFVTYYDSVEDYDKVQVSFSAGISSKVVDGDKEVVHIALEEADKALYKSKNNGRNQVVIYKDDEQINEQLGLLSFLKQVNNNEKK</sequence>